<dbReference type="AlphaFoldDB" id="A0AAU3H351"/>
<protein>
    <recommendedName>
        <fullName evidence="3">Lipoprotein</fullName>
    </recommendedName>
</protein>
<organism evidence="2">
    <name type="scientific">Streptomyces sp. NBC_01401</name>
    <dbReference type="NCBI Taxonomy" id="2903854"/>
    <lineage>
        <taxon>Bacteria</taxon>
        <taxon>Bacillati</taxon>
        <taxon>Actinomycetota</taxon>
        <taxon>Actinomycetes</taxon>
        <taxon>Kitasatosporales</taxon>
        <taxon>Streptomycetaceae</taxon>
        <taxon>Streptomyces</taxon>
    </lineage>
</organism>
<gene>
    <name evidence="2" type="ORF">OG626_34720</name>
</gene>
<keyword evidence="1" id="KW-0472">Membrane</keyword>
<evidence type="ECO:0000256" key="1">
    <source>
        <dbReference type="SAM" id="Phobius"/>
    </source>
</evidence>
<feature type="transmembrane region" description="Helical" evidence="1">
    <location>
        <begin position="21"/>
        <end position="39"/>
    </location>
</feature>
<feature type="transmembrane region" description="Helical" evidence="1">
    <location>
        <begin position="86"/>
        <end position="103"/>
    </location>
</feature>
<name>A0AAU3H351_9ACTN</name>
<dbReference type="EMBL" id="CP109535">
    <property type="protein sequence ID" value="WTY99691.1"/>
    <property type="molecule type" value="Genomic_DNA"/>
</dbReference>
<reference evidence="2" key="1">
    <citation type="submission" date="2022-10" db="EMBL/GenBank/DDBJ databases">
        <title>The complete genomes of actinobacterial strains from the NBC collection.</title>
        <authorList>
            <person name="Joergensen T.S."/>
            <person name="Alvarez Arevalo M."/>
            <person name="Sterndorff E.B."/>
            <person name="Faurdal D."/>
            <person name="Vuksanovic O."/>
            <person name="Mourched A.-S."/>
            <person name="Charusanti P."/>
            <person name="Shaw S."/>
            <person name="Blin K."/>
            <person name="Weber T."/>
        </authorList>
    </citation>
    <scope>NUCLEOTIDE SEQUENCE</scope>
    <source>
        <strain evidence="2">NBC_01401</strain>
    </source>
</reference>
<keyword evidence="1" id="KW-1133">Transmembrane helix</keyword>
<proteinExistence type="predicted"/>
<sequence length="161" mass="18236">MSIPRRLRVLRRWYGEGPLHLLLMVSSFALAGYAGVRLLDGDTLMILVWFVGAALVHDLLLVPLYSAADRALRVPFARRPRLVNHVRVPLLLSGLLLLMWFPLITRHTERYEPASGLSPDRFLGNWLLITAALFAVSALRLVVRTLLERRRARNGRPSASH</sequence>
<feature type="transmembrane region" description="Helical" evidence="1">
    <location>
        <begin position="123"/>
        <end position="143"/>
    </location>
</feature>
<evidence type="ECO:0008006" key="3">
    <source>
        <dbReference type="Google" id="ProtNLM"/>
    </source>
</evidence>
<accession>A0AAU3H351</accession>
<keyword evidence="1" id="KW-0812">Transmembrane</keyword>
<feature type="transmembrane region" description="Helical" evidence="1">
    <location>
        <begin position="45"/>
        <end position="65"/>
    </location>
</feature>
<evidence type="ECO:0000313" key="2">
    <source>
        <dbReference type="EMBL" id="WTY99691.1"/>
    </source>
</evidence>